<evidence type="ECO:0000256" key="3">
    <source>
        <dbReference type="ARBA" id="ARBA00022813"/>
    </source>
</evidence>
<organism evidence="10 11">
    <name type="scientific">Candidatus Azambacteria bacterium RIFCSPLOWO2_02_FULL_44_14</name>
    <dbReference type="NCBI Taxonomy" id="1797306"/>
    <lineage>
        <taxon>Bacteria</taxon>
        <taxon>Candidatus Azamiibacteriota</taxon>
    </lineage>
</organism>
<evidence type="ECO:0000313" key="11">
    <source>
        <dbReference type="Proteomes" id="UP000177197"/>
    </source>
</evidence>
<gene>
    <name evidence="10" type="ORF">A3I30_03305</name>
</gene>
<dbReference type="SUPFAM" id="SSF56276">
    <property type="entry name" value="S-adenosylmethionine decarboxylase"/>
    <property type="match status" value="1"/>
</dbReference>
<proteinExistence type="predicted"/>
<evidence type="ECO:0000256" key="9">
    <source>
        <dbReference type="ARBA" id="ARBA00023317"/>
    </source>
</evidence>
<evidence type="ECO:0000256" key="5">
    <source>
        <dbReference type="ARBA" id="ARBA00023115"/>
    </source>
</evidence>
<dbReference type="InterPro" id="IPR003826">
    <property type="entry name" value="AdoMetDC_fam_prok"/>
</dbReference>
<keyword evidence="4" id="KW-0745">Spermidine biosynthesis</keyword>
<dbReference type="EMBL" id="MEYV01000010">
    <property type="protein sequence ID" value="OGD40296.1"/>
    <property type="molecule type" value="Genomic_DNA"/>
</dbReference>
<protein>
    <submittedName>
        <fullName evidence="10">Uncharacterized protein</fullName>
    </submittedName>
</protein>
<keyword evidence="7" id="KW-0456">Lyase</keyword>
<dbReference type="GO" id="GO:0004014">
    <property type="term" value="F:adenosylmethionine decarboxylase activity"/>
    <property type="evidence" value="ECO:0007669"/>
    <property type="project" value="InterPro"/>
</dbReference>
<dbReference type="Proteomes" id="UP000177197">
    <property type="component" value="Unassembled WGS sequence"/>
</dbReference>
<keyword evidence="5" id="KW-0620">Polyamine biosynthesis</keyword>
<comment type="caution">
    <text evidence="10">The sequence shown here is derived from an EMBL/GenBank/DDBJ whole genome shotgun (WGS) entry which is preliminary data.</text>
</comment>
<dbReference type="Gene3D" id="3.60.90.10">
    <property type="entry name" value="S-adenosylmethionine decarboxylase"/>
    <property type="match status" value="1"/>
</dbReference>
<comment type="cofactor">
    <cofactor evidence="1">
        <name>pyruvate</name>
        <dbReference type="ChEBI" id="CHEBI:15361"/>
    </cofactor>
</comment>
<evidence type="ECO:0000256" key="7">
    <source>
        <dbReference type="ARBA" id="ARBA00023239"/>
    </source>
</evidence>
<reference evidence="10 11" key="1">
    <citation type="journal article" date="2016" name="Nat. Commun.">
        <title>Thousands of microbial genomes shed light on interconnected biogeochemical processes in an aquifer system.</title>
        <authorList>
            <person name="Anantharaman K."/>
            <person name="Brown C.T."/>
            <person name="Hug L.A."/>
            <person name="Sharon I."/>
            <person name="Castelle C.J."/>
            <person name="Probst A.J."/>
            <person name="Thomas B.C."/>
            <person name="Singh A."/>
            <person name="Wilkins M.J."/>
            <person name="Karaoz U."/>
            <person name="Brodie E.L."/>
            <person name="Williams K.H."/>
            <person name="Hubbard S.S."/>
            <person name="Banfield J.F."/>
        </authorList>
    </citation>
    <scope>NUCLEOTIDE SEQUENCE [LARGE SCALE GENOMIC DNA]</scope>
</reference>
<evidence type="ECO:0000256" key="4">
    <source>
        <dbReference type="ARBA" id="ARBA00023066"/>
    </source>
</evidence>
<sequence>MKNIEPRVTRQRLVIEARYSAIINKETVKKYLLGLAKELEMTIHPDLKEPIITSATGKSIPIHDGWEGAIFWVESGASIYVWEKLNFLTVDIYTCKRFDNQKAIDFTAKFFKTTELEWSEL</sequence>
<evidence type="ECO:0000256" key="8">
    <source>
        <dbReference type="ARBA" id="ARBA00023270"/>
    </source>
</evidence>
<keyword evidence="2" id="KW-0210">Decarboxylase</keyword>
<dbReference type="GO" id="GO:0008295">
    <property type="term" value="P:spermidine biosynthetic process"/>
    <property type="evidence" value="ECO:0007669"/>
    <property type="project" value="UniProtKB-KW"/>
</dbReference>
<dbReference type="Pfam" id="PF02675">
    <property type="entry name" value="AdoMet_dc"/>
    <property type="match status" value="1"/>
</dbReference>
<evidence type="ECO:0000256" key="2">
    <source>
        <dbReference type="ARBA" id="ARBA00022793"/>
    </source>
</evidence>
<evidence type="ECO:0000256" key="1">
    <source>
        <dbReference type="ARBA" id="ARBA00001928"/>
    </source>
</evidence>
<accession>A0A1F5CBT1</accession>
<keyword evidence="9" id="KW-0670">Pyruvate</keyword>
<evidence type="ECO:0000313" key="10">
    <source>
        <dbReference type="EMBL" id="OGD40296.1"/>
    </source>
</evidence>
<keyword evidence="3" id="KW-0068">Autocatalytic cleavage</keyword>
<keyword evidence="8" id="KW-0704">Schiff base</keyword>
<name>A0A1F5CBT1_9BACT</name>
<keyword evidence="6" id="KW-0865">Zymogen</keyword>
<dbReference type="InterPro" id="IPR016067">
    <property type="entry name" value="S-AdoMet_deCO2ase_core"/>
</dbReference>
<evidence type="ECO:0000256" key="6">
    <source>
        <dbReference type="ARBA" id="ARBA00023145"/>
    </source>
</evidence>
<dbReference type="AlphaFoldDB" id="A0A1F5CBT1"/>